<dbReference type="Pfam" id="PF00561">
    <property type="entry name" value="Abhydrolase_1"/>
    <property type="match status" value="1"/>
</dbReference>
<protein>
    <submittedName>
        <fullName evidence="5">Abhydrolase 1 domain containing protein</fullName>
    </submittedName>
</protein>
<dbReference type="AlphaFoldDB" id="A0A482VXZ1"/>
<name>A0A482VXZ1_ASBVE</name>
<feature type="domain" description="AB hydrolase-1" evidence="4">
    <location>
        <begin position="25"/>
        <end position="111"/>
    </location>
</feature>
<accession>A0A482VXZ1</accession>
<reference evidence="5 6" key="1">
    <citation type="submission" date="2017-03" db="EMBL/GenBank/DDBJ databases">
        <title>Genome of the blue death feigning beetle - Asbolus verrucosus.</title>
        <authorList>
            <person name="Rider S.D."/>
        </authorList>
    </citation>
    <scope>NUCLEOTIDE SEQUENCE [LARGE SCALE GENOMIC DNA]</scope>
    <source>
        <strain evidence="5">Butters</strain>
        <tissue evidence="5">Head and leg muscle</tissue>
    </source>
</reference>
<dbReference type="PANTHER" id="PTHR11005">
    <property type="entry name" value="LYSOSOMAL ACID LIPASE-RELATED"/>
    <property type="match status" value="1"/>
</dbReference>
<evidence type="ECO:0000313" key="5">
    <source>
        <dbReference type="EMBL" id="RZC37634.1"/>
    </source>
</evidence>
<dbReference type="Proteomes" id="UP000292052">
    <property type="component" value="Unassembled WGS sequence"/>
</dbReference>
<dbReference type="InterPro" id="IPR029058">
    <property type="entry name" value="AB_hydrolase_fold"/>
</dbReference>
<keyword evidence="5" id="KW-0378">Hydrolase</keyword>
<keyword evidence="3" id="KW-1133">Transmembrane helix</keyword>
<dbReference type="Gene3D" id="3.40.50.1820">
    <property type="entry name" value="alpha/beta hydrolase"/>
    <property type="match status" value="1"/>
</dbReference>
<keyword evidence="2" id="KW-0443">Lipid metabolism</keyword>
<evidence type="ECO:0000256" key="2">
    <source>
        <dbReference type="ARBA" id="ARBA00023098"/>
    </source>
</evidence>
<evidence type="ECO:0000256" key="1">
    <source>
        <dbReference type="ARBA" id="ARBA00022963"/>
    </source>
</evidence>
<sequence>MLFQHPYGNDAKIWVAQYNQSVAFLFWEAGYDVWLGNSRGTLYSKKHVSFKPTEERFWNYSFHEMGFYDNPAAVNYIRTKTQVSKIIYLGFSMGSTSGLIYASMRPHEAAESIEVMINMTPVTFLKYINNFLVYFYPLIYLMEVI</sequence>
<proteinExistence type="predicted"/>
<dbReference type="GO" id="GO:0016042">
    <property type="term" value="P:lipid catabolic process"/>
    <property type="evidence" value="ECO:0007669"/>
    <property type="project" value="UniProtKB-KW"/>
</dbReference>
<dbReference type="InterPro" id="IPR000073">
    <property type="entry name" value="AB_hydrolase_1"/>
</dbReference>
<gene>
    <name evidence="5" type="ORF">BDFB_005059</name>
</gene>
<evidence type="ECO:0000256" key="3">
    <source>
        <dbReference type="SAM" id="Phobius"/>
    </source>
</evidence>
<dbReference type="SUPFAM" id="SSF53474">
    <property type="entry name" value="alpha/beta-Hydrolases"/>
    <property type="match status" value="1"/>
</dbReference>
<evidence type="ECO:0000313" key="6">
    <source>
        <dbReference type="Proteomes" id="UP000292052"/>
    </source>
</evidence>
<organism evidence="5 6">
    <name type="scientific">Asbolus verrucosus</name>
    <name type="common">Desert ironclad beetle</name>
    <dbReference type="NCBI Taxonomy" id="1661398"/>
    <lineage>
        <taxon>Eukaryota</taxon>
        <taxon>Metazoa</taxon>
        <taxon>Ecdysozoa</taxon>
        <taxon>Arthropoda</taxon>
        <taxon>Hexapoda</taxon>
        <taxon>Insecta</taxon>
        <taxon>Pterygota</taxon>
        <taxon>Neoptera</taxon>
        <taxon>Endopterygota</taxon>
        <taxon>Coleoptera</taxon>
        <taxon>Polyphaga</taxon>
        <taxon>Cucujiformia</taxon>
        <taxon>Tenebrionidae</taxon>
        <taxon>Pimeliinae</taxon>
        <taxon>Asbolus</taxon>
    </lineage>
</organism>
<keyword evidence="6" id="KW-1185">Reference proteome</keyword>
<keyword evidence="1" id="KW-0442">Lipid degradation</keyword>
<dbReference type="OrthoDB" id="9974421at2759"/>
<dbReference type="EMBL" id="QDEB01050839">
    <property type="protein sequence ID" value="RZC37634.1"/>
    <property type="molecule type" value="Genomic_DNA"/>
</dbReference>
<evidence type="ECO:0000259" key="4">
    <source>
        <dbReference type="Pfam" id="PF00561"/>
    </source>
</evidence>
<keyword evidence="3" id="KW-0472">Membrane</keyword>
<feature type="transmembrane region" description="Helical" evidence="3">
    <location>
        <begin position="86"/>
        <end position="104"/>
    </location>
</feature>
<dbReference type="GO" id="GO:0016787">
    <property type="term" value="F:hydrolase activity"/>
    <property type="evidence" value="ECO:0007669"/>
    <property type="project" value="UniProtKB-KW"/>
</dbReference>
<keyword evidence="3" id="KW-0812">Transmembrane</keyword>
<comment type="caution">
    <text evidence="5">The sequence shown here is derived from an EMBL/GenBank/DDBJ whole genome shotgun (WGS) entry which is preliminary data.</text>
</comment>
<feature type="transmembrane region" description="Helical" evidence="3">
    <location>
        <begin position="124"/>
        <end position="142"/>
    </location>
</feature>